<reference evidence="2 3" key="1">
    <citation type="submission" date="2022-01" db="EMBL/GenBank/DDBJ databases">
        <authorList>
            <person name="Xiong W."/>
            <person name="Schranz E."/>
        </authorList>
    </citation>
    <scope>NUCLEOTIDE SEQUENCE [LARGE SCALE GENOMIC DNA]</scope>
</reference>
<organism evidence="2 3">
    <name type="scientific">Lactuca virosa</name>
    <dbReference type="NCBI Taxonomy" id="75947"/>
    <lineage>
        <taxon>Eukaryota</taxon>
        <taxon>Viridiplantae</taxon>
        <taxon>Streptophyta</taxon>
        <taxon>Embryophyta</taxon>
        <taxon>Tracheophyta</taxon>
        <taxon>Spermatophyta</taxon>
        <taxon>Magnoliopsida</taxon>
        <taxon>eudicotyledons</taxon>
        <taxon>Gunneridae</taxon>
        <taxon>Pentapetalae</taxon>
        <taxon>asterids</taxon>
        <taxon>campanulids</taxon>
        <taxon>Asterales</taxon>
        <taxon>Asteraceae</taxon>
        <taxon>Cichorioideae</taxon>
        <taxon>Cichorieae</taxon>
        <taxon>Lactucinae</taxon>
        <taxon>Lactuca</taxon>
    </lineage>
</organism>
<dbReference type="EMBL" id="CAKMRJ010000002">
    <property type="protein sequence ID" value="CAH1415784.1"/>
    <property type="molecule type" value="Genomic_DNA"/>
</dbReference>
<evidence type="ECO:0000313" key="2">
    <source>
        <dbReference type="EMBL" id="CAH1415784.1"/>
    </source>
</evidence>
<evidence type="ECO:0000313" key="3">
    <source>
        <dbReference type="Proteomes" id="UP001157418"/>
    </source>
</evidence>
<accession>A0AAU9LQU3</accession>
<dbReference type="Proteomes" id="UP001157418">
    <property type="component" value="Unassembled WGS sequence"/>
</dbReference>
<name>A0AAU9LQU3_9ASTR</name>
<feature type="chain" id="PRO_5043594417" description="Secreted protein" evidence="1">
    <location>
        <begin position="18"/>
        <end position="76"/>
    </location>
</feature>
<sequence length="76" mass="8983">MHASPTYFWWLSTKIAASLWLSTKLRLHLWHEEDEQGTRSCLSTCKILNETRYFKPLPNSWIGLVDRSDVIRMSMV</sequence>
<proteinExistence type="predicted"/>
<evidence type="ECO:0000256" key="1">
    <source>
        <dbReference type="SAM" id="SignalP"/>
    </source>
</evidence>
<keyword evidence="3" id="KW-1185">Reference proteome</keyword>
<feature type="signal peptide" evidence="1">
    <location>
        <begin position="1"/>
        <end position="17"/>
    </location>
</feature>
<protein>
    <recommendedName>
        <fullName evidence="4">Secreted protein</fullName>
    </recommendedName>
</protein>
<keyword evidence="1" id="KW-0732">Signal</keyword>
<gene>
    <name evidence="2" type="ORF">LVIROSA_LOCUS3603</name>
</gene>
<comment type="caution">
    <text evidence="2">The sequence shown here is derived from an EMBL/GenBank/DDBJ whole genome shotgun (WGS) entry which is preliminary data.</text>
</comment>
<dbReference type="AlphaFoldDB" id="A0AAU9LQU3"/>
<evidence type="ECO:0008006" key="4">
    <source>
        <dbReference type="Google" id="ProtNLM"/>
    </source>
</evidence>